<dbReference type="InterPro" id="IPR013517">
    <property type="entry name" value="FG-GAP"/>
</dbReference>
<dbReference type="PANTHER" id="PTHR23220">
    <property type="entry name" value="INTEGRIN ALPHA"/>
    <property type="match status" value="1"/>
</dbReference>
<dbReference type="GO" id="GO:0008305">
    <property type="term" value="C:integrin complex"/>
    <property type="evidence" value="ECO:0007669"/>
    <property type="project" value="InterPro"/>
</dbReference>
<dbReference type="Gene3D" id="2.130.10.130">
    <property type="entry name" value="Integrin alpha, N-terminal"/>
    <property type="match status" value="7"/>
</dbReference>
<evidence type="ECO:0000259" key="4">
    <source>
        <dbReference type="Pfam" id="PF18962"/>
    </source>
</evidence>
<dbReference type="PRINTS" id="PR01185">
    <property type="entry name" value="INTEGRINA"/>
</dbReference>
<evidence type="ECO:0000256" key="2">
    <source>
        <dbReference type="ARBA" id="ARBA00022737"/>
    </source>
</evidence>
<dbReference type="NCBIfam" id="TIGR04183">
    <property type="entry name" value="Por_Secre_tail"/>
    <property type="match status" value="1"/>
</dbReference>
<dbReference type="eggNOG" id="COG2831">
    <property type="taxonomic scope" value="Bacteria"/>
</dbReference>
<protein>
    <submittedName>
        <fullName evidence="5">FG-GAP repeat protein</fullName>
    </submittedName>
</protein>
<dbReference type="OrthoDB" id="964745at2"/>
<dbReference type="SUPFAM" id="SSF69318">
    <property type="entry name" value="Integrin alpha N-terminal domain"/>
    <property type="match status" value="4"/>
</dbReference>
<dbReference type="GO" id="GO:0007160">
    <property type="term" value="P:cell-matrix adhesion"/>
    <property type="evidence" value="ECO:0007669"/>
    <property type="project" value="TreeGrafter"/>
</dbReference>
<dbReference type="SMART" id="SM00191">
    <property type="entry name" value="Int_alpha"/>
    <property type="match status" value="14"/>
</dbReference>
<dbReference type="Pfam" id="PF18962">
    <property type="entry name" value="Por_Secre_tail"/>
    <property type="match status" value="1"/>
</dbReference>
<feature type="domain" description="Secretion system C-terminal sorting" evidence="4">
    <location>
        <begin position="1371"/>
        <end position="1434"/>
    </location>
</feature>
<dbReference type="eggNOG" id="COG2931">
    <property type="taxonomic scope" value="Bacteria"/>
</dbReference>
<dbReference type="EMBL" id="CP001619">
    <property type="protein sequence ID" value="ACT93273.1"/>
    <property type="molecule type" value="Genomic_DNA"/>
</dbReference>
<dbReference type="InterPro" id="IPR028994">
    <property type="entry name" value="Integrin_alpha_N"/>
</dbReference>
<evidence type="ECO:0000256" key="1">
    <source>
        <dbReference type="ARBA" id="ARBA00022729"/>
    </source>
</evidence>
<dbReference type="STRING" id="471854.Dfer_2050"/>
<keyword evidence="2" id="KW-0677">Repeat</keyword>
<dbReference type="GO" id="GO:0033627">
    <property type="term" value="P:cell adhesion mediated by integrin"/>
    <property type="evidence" value="ECO:0007669"/>
    <property type="project" value="TreeGrafter"/>
</dbReference>
<name>C6VXD0_DYAFD</name>
<reference evidence="5 6" key="1">
    <citation type="journal article" date="2009" name="Stand. Genomic Sci.">
        <title>Complete genome sequence of Dyadobacter fermentans type strain (NS114).</title>
        <authorList>
            <person name="Lang E."/>
            <person name="Lapidus A."/>
            <person name="Chertkov O."/>
            <person name="Brettin T."/>
            <person name="Detter J.C."/>
            <person name="Han C."/>
            <person name="Copeland A."/>
            <person name="Glavina Del Rio T."/>
            <person name="Nolan M."/>
            <person name="Chen F."/>
            <person name="Lucas S."/>
            <person name="Tice H."/>
            <person name="Cheng J.F."/>
            <person name="Land M."/>
            <person name="Hauser L."/>
            <person name="Chang Y.J."/>
            <person name="Jeffries C.D."/>
            <person name="Kopitz M."/>
            <person name="Bruce D."/>
            <person name="Goodwin L."/>
            <person name="Pitluck S."/>
            <person name="Ovchinnikova G."/>
            <person name="Pati A."/>
            <person name="Ivanova N."/>
            <person name="Mavrommatis K."/>
            <person name="Chen A."/>
            <person name="Palaniappan K."/>
            <person name="Chain P."/>
            <person name="Bristow J."/>
            <person name="Eisen J.A."/>
            <person name="Markowitz V."/>
            <person name="Hugenholtz P."/>
            <person name="Goker M."/>
            <person name="Rohde M."/>
            <person name="Kyrpides N.C."/>
            <person name="Klenk H.P."/>
        </authorList>
    </citation>
    <scope>NUCLEOTIDE SEQUENCE [LARGE SCALE GENOMIC DNA]</scope>
    <source>
        <strain evidence="6">ATCC 700827 / DSM 18053 / CIP 107007 / KCTC 52180 / NS114</strain>
    </source>
</reference>
<keyword evidence="3" id="KW-0325">Glycoprotein</keyword>
<sequence>MGRIYYRSNFAWAAGLALAASLYFALYVLPALQGGPASALKGKAAGQPANAAENQSLFEQVALAEYNITVDKKTGILQSPNRTQNIRSYFKPGLLSLRNRINQRHPFEISLATEGIFADGKLLHEPAEQAASIIDKNRLLLKHGGFTEEFINNSEGIRQNFIVENAPANTRQIEVKLKASGVSAVKTSDAGLDLYYGEDNTPDQRLTYTDLKCWDATGKALSSSMHLEGLEITLNVATENAVFPVTIDPIIAHGNPANANTQLFGASARDNMGFSVQTAGDLNGDGFSDIVLGVVGYDNGIKDQGAAFVCYGSASGVVTSTFEKLEGKVSEILFGYAVSTAGDINGDGFSDIIVGAPNYENGQSFEGAVFVYYGSGSGVGTDPSDTLESGVMNARMGESVALAGDVDEDGFSDVIVGLPGYTNGEIREGAAYIYRGSANGLLPQPQVIESNQAHAALGTSVAGAGDVNGDGYSDVIAGAPLYDNNETNEGAAFVHTGGALGINLNPITTLESNQQDARLGTSVASAGDYNADGLSDVVVGSPMFDNGEQDEGVAFAYQGIANGGVSGMPKDTLEGDQALARFGTSVSCAGDVNGDGFSDVIAGAPDYANALSKEGAAFIFHGASIGFGLRSAILESDQAEAQMGISVASAGDVNGDGYSDVITGANLYDVGTGIDNGSAFVFHGSASSIALTPNVMLGTSQEGAQFGYSVTGAGDLNGDGFNDIAVGAPHYDNGSGEEGSVFIFYGKPSGVPAVADQKLDIGQLNAGFGTSVSAAGDINGDGYGDLIVGVPYYDASTTDNGAAFIYHGSPGGVSIIWNMVLEGTQTNEFFGFSVAGAGDVNGDGIRDVIIGAPSYDKLGSSNCGAAFVHTGSTLGITNFYTKLEGTQAESQLGFSVASAGDVNGDGYNDVVAGAVKQSNGEAIEGAAFVFYGDNDGVDNQKWYMVESNDAGAMMGFSVSSAGDVNADGFSDIVVGAPLFHNKPGSSEGAAFIYYGSNQGTQTVGNLRLKGLQPDAHFGAAVSGAGDLNGDGYSDVVVGAPDHDNGKNNEGAAFVFDGTPGGLSPSNPAMVESNFADARMGVSVSGAGDVNGDGYSDVVIGLINYNLETSGIFNNSIDGGAAFVYHGNLGAKGLKNNLRVYNSDLVSNISYLQIKKDDFGFGLHVRSFLGSGKVRLVWEARKEGTAFYGNGNISNSTNFSGQQSQYADLAGGGSELKTFITKPGFDTKIRARARFNLVKALTGQVYGPWRFLPAYTQSSYTILKDPQLPVTLVAFKAKAAEGNVSLEWSTSEEINSDRFEIQRSTDGQSWMEIGNLKSHENAHKLNAYSFLDTMACASAKRYYRLKMIDLDGTFAFSHIESVTLAKGIDTKIYPNPTADVLNLRSEQKVTEVQVFNAEGKAMLVVRDAKGVSQVDIRKLPSGIYLVKINGESFQILKR</sequence>
<dbReference type="PANTHER" id="PTHR23220:SF122">
    <property type="entry name" value="INTEGRIN ALPHA-PS1"/>
    <property type="match status" value="1"/>
</dbReference>
<dbReference type="KEGG" id="dfe:Dfer_2050"/>
<dbReference type="Pfam" id="PF01839">
    <property type="entry name" value="FG-GAP"/>
    <property type="match status" value="12"/>
</dbReference>
<dbReference type="HOGENOM" id="CLU_257992_0_0_10"/>
<dbReference type="InterPro" id="IPR026444">
    <property type="entry name" value="Secre_tail"/>
</dbReference>
<dbReference type="InterPro" id="IPR013783">
    <property type="entry name" value="Ig-like_fold"/>
</dbReference>
<accession>C6VXD0</accession>
<proteinExistence type="predicted"/>
<dbReference type="RefSeq" id="WP_015811525.1">
    <property type="nucleotide sequence ID" value="NC_013037.1"/>
</dbReference>
<keyword evidence="6" id="KW-1185">Reference proteome</keyword>
<organism evidence="5 6">
    <name type="scientific">Dyadobacter fermentans (strain ATCC 700827 / DSM 18053 / CIP 107007 / KCTC 52180 / NS114)</name>
    <dbReference type="NCBI Taxonomy" id="471854"/>
    <lineage>
        <taxon>Bacteria</taxon>
        <taxon>Pseudomonadati</taxon>
        <taxon>Bacteroidota</taxon>
        <taxon>Cytophagia</taxon>
        <taxon>Cytophagales</taxon>
        <taxon>Spirosomataceae</taxon>
        <taxon>Dyadobacter</taxon>
    </lineage>
</organism>
<evidence type="ECO:0000256" key="3">
    <source>
        <dbReference type="ARBA" id="ARBA00023180"/>
    </source>
</evidence>
<evidence type="ECO:0000313" key="6">
    <source>
        <dbReference type="Proteomes" id="UP000002011"/>
    </source>
</evidence>
<dbReference type="GO" id="GO:0009897">
    <property type="term" value="C:external side of plasma membrane"/>
    <property type="evidence" value="ECO:0007669"/>
    <property type="project" value="TreeGrafter"/>
</dbReference>
<dbReference type="GO" id="GO:0005178">
    <property type="term" value="F:integrin binding"/>
    <property type="evidence" value="ECO:0007669"/>
    <property type="project" value="TreeGrafter"/>
</dbReference>
<dbReference type="GO" id="GO:0007229">
    <property type="term" value="P:integrin-mediated signaling pathway"/>
    <property type="evidence" value="ECO:0007669"/>
    <property type="project" value="TreeGrafter"/>
</dbReference>
<dbReference type="PROSITE" id="PS51470">
    <property type="entry name" value="FG_GAP"/>
    <property type="match status" value="13"/>
</dbReference>
<dbReference type="InterPro" id="IPR000413">
    <property type="entry name" value="Integrin_alpha"/>
</dbReference>
<dbReference type="InterPro" id="IPR013519">
    <property type="entry name" value="Int_alpha_beta-p"/>
</dbReference>
<dbReference type="Proteomes" id="UP000002011">
    <property type="component" value="Chromosome"/>
</dbReference>
<evidence type="ECO:0000313" key="5">
    <source>
        <dbReference type="EMBL" id="ACT93273.1"/>
    </source>
</evidence>
<dbReference type="Gene3D" id="2.60.40.10">
    <property type="entry name" value="Immunoglobulins"/>
    <property type="match status" value="1"/>
</dbReference>
<dbReference type="GO" id="GO:0098609">
    <property type="term" value="P:cell-cell adhesion"/>
    <property type="evidence" value="ECO:0007669"/>
    <property type="project" value="TreeGrafter"/>
</dbReference>
<gene>
    <name evidence="5" type="ordered locus">Dfer_2050</name>
</gene>
<keyword evidence="1" id="KW-0732">Signal</keyword>